<feature type="transmembrane region" description="Helical" evidence="1">
    <location>
        <begin position="218"/>
        <end position="236"/>
    </location>
</feature>
<dbReference type="EMBL" id="JADFUA010000003">
    <property type="protein sequence ID" value="MBE9609141.1"/>
    <property type="molecule type" value="Genomic_DNA"/>
</dbReference>
<gene>
    <name evidence="3" type="ORF">INR99_07255</name>
</gene>
<comment type="caution">
    <text evidence="3">The sequence shown here is derived from an EMBL/GenBank/DDBJ whole genome shotgun (WGS) entry which is preliminary data.</text>
</comment>
<dbReference type="Proteomes" id="UP000604481">
    <property type="component" value="Unassembled WGS sequence"/>
</dbReference>
<keyword evidence="3" id="KW-0808">Transferase</keyword>
<feature type="transmembrane region" description="Helical" evidence="1">
    <location>
        <begin position="305"/>
        <end position="326"/>
    </location>
</feature>
<keyword evidence="1" id="KW-0472">Membrane</keyword>
<dbReference type="PANTHER" id="PTHR23028">
    <property type="entry name" value="ACETYLTRANSFERASE"/>
    <property type="match status" value="1"/>
</dbReference>
<protein>
    <submittedName>
        <fullName evidence="3">Acyltransferase</fullName>
    </submittedName>
</protein>
<dbReference type="InterPro" id="IPR002656">
    <property type="entry name" value="Acyl_transf_3_dom"/>
</dbReference>
<organism evidence="3 4">
    <name type="scientific">Chitinilyticum piscinae</name>
    <dbReference type="NCBI Taxonomy" id="2866724"/>
    <lineage>
        <taxon>Bacteria</taxon>
        <taxon>Pseudomonadati</taxon>
        <taxon>Pseudomonadota</taxon>
        <taxon>Betaproteobacteria</taxon>
        <taxon>Neisseriales</taxon>
        <taxon>Chitinibacteraceae</taxon>
        <taxon>Chitinilyticum</taxon>
    </lineage>
</organism>
<accession>A0A8J7FQY6</accession>
<evidence type="ECO:0000259" key="2">
    <source>
        <dbReference type="Pfam" id="PF01757"/>
    </source>
</evidence>
<keyword evidence="1" id="KW-0812">Transmembrane</keyword>
<dbReference type="GO" id="GO:0016020">
    <property type="term" value="C:membrane"/>
    <property type="evidence" value="ECO:0007669"/>
    <property type="project" value="TreeGrafter"/>
</dbReference>
<feature type="transmembrane region" description="Helical" evidence="1">
    <location>
        <begin position="70"/>
        <end position="87"/>
    </location>
</feature>
<dbReference type="Pfam" id="PF01757">
    <property type="entry name" value="Acyl_transf_3"/>
    <property type="match status" value="1"/>
</dbReference>
<feature type="transmembrane region" description="Helical" evidence="1">
    <location>
        <begin position="152"/>
        <end position="171"/>
    </location>
</feature>
<feature type="transmembrane region" description="Helical" evidence="1">
    <location>
        <begin position="242"/>
        <end position="262"/>
    </location>
</feature>
<dbReference type="InterPro" id="IPR050879">
    <property type="entry name" value="Acyltransferase_3"/>
</dbReference>
<dbReference type="RefSeq" id="WP_194115657.1">
    <property type="nucleotide sequence ID" value="NZ_JADFUA010000003.1"/>
</dbReference>
<evidence type="ECO:0000313" key="4">
    <source>
        <dbReference type="Proteomes" id="UP000604481"/>
    </source>
</evidence>
<name>A0A8J7FQY6_9NEIS</name>
<sequence length="349" mass="39082">MKSRYFHALDGLRGIAMLLVISYHITYGWPGYLAVEFFMLLSGFVLAHTVLDKPQRPDGLGFVLHRLWRLYPLHLLALLAFAGAATLNQGRLPQFADGTLFTFVQQLTLTHNIGFNPGGLTWNFPAWCVSVEFWLNVLVFFVLPARLRTAQILLLALAGYLLLFNTSHMLGVHHQLYWGWLASGMVRGFASFMLGWFVYRACAHPRTAGALRRWQGELLEWLPLLGLLPIFLLKIENSPLDFVAALLMAVLLGGVALARGSLSRLLALPPLQYLGRISYASYLLHIPVLELFYKMQWHAVTLGLPLFWLLFVGACLAAGSLAHHYVEMPLRRRVARRPAPELAAAAAVA</sequence>
<feature type="transmembrane region" description="Helical" evidence="1">
    <location>
        <begin position="31"/>
        <end position="50"/>
    </location>
</feature>
<reference evidence="3 4" key="1">
    <citation type="submission" date="2020-10" db="EMBL/GenBank/DDBJ databases">
        <title>The genome sequence of Chitinilyticum litopenaei 4Y14.</title>
        <authorList>
            <person name="Liu Y."/>
        </authorList>
    </citation>
    <scope>NUCLEOTIDE SEQUENCE [LARGE SCALE GENOMIC DNA]</scope>
    <source>
        <strain evidence="3 4">4Y14</strain>
    </source>
</reference>
<keyword evidence="4" id="KW-1185">Reference proteome</keyword>
<keyword evidence="1" id="KW-1133">Transmembrane helix</keyword>
<dbReference type="GO" id="GO:0000271">
    <property type="term" value="P:polysaccharide biosynthetic process"/>
    <property type="evidence" value="ECO:0007669"/>
    <property type="project" value="TreeGrafter"/>
</dbReference>
<feature type="domain" description="Acyltransferase 3" evidence="2">
    <location>
        <begin position="7"/>
        <end position="317"/>
    </location>
</feature>
<feature type="transmembrane region" description="Helical" evidence="1">
    <location>
        <begin position="124"/>
        <end position="145"/>
    </location>
</feature>
<dbReference type="PANTHER" id="PTHR23028:SF53">
    <property type="entry name" value="ACYL_TRANSF_3 DOMAIN-CONTAINING PROTEIN"/>
    <property type="match status" value="1"/>
</dbReference>
<keyword evidence="3" id="KW-0012">Acyltransferase</keyword>
<dbReference type="AlphaFoldDB" id="A0A8J7FQY6"/>
<evidence type="ECO:0000313" key="3">
    <source>
        <dbReference type="EMBL" id="MBE9609141.1"/>
    </source>
</evidence>
<evidence type="ECO:0000256" key="1">
    <source>
        <dbReference type="SAM" id="Phobius"/>
    </source>
</evidence>
<feature type="transmembrane region" description="Helical" evidence="1">
    <location>
        <begin position="177"/>
        <end position="198"/>
    </location>
</feature>
<feature type="transmembrane region" description="Helical" evidence="1">
    <location>
        <begin position="274"/>
        <end position="293"/>
    </location>
</feature>
<proteinExistence type="predicted"/>
<dbReference type="GO" id="GO:0016747">
    <property type="term" value="F:acyltransferase activity, transferring groups other than amino-acyl groups"/>
    <property type="evidence" value="ECO:0007669"/>
    <property type="project" value="InterPro"/>
</dbReference>